<reference evidence="1" key="1">
    <citation type="journal article" date="2015" name="Nature">
        <title>Complex archaea that bridge the gap between prokaryotes and eukaryotes.</title>
        <authorList>
            <person name="Spang A."/>
            <person name="Saw J.H."/>
            <person name="Jorgensen S.L."/>
            <person name="Zaremba-Niedzwiedzka K."/>
            <person name="Martijn J."/>
            <person name="Lind A.E."/>
            <person name="van Eijk R."/>
            <person name="Schleper C."/>
            <person name="Guy L."/>
            <person name="Ettema T.J."/>
        </authorList>
    </citation>
    <scope>NUCLEOTIDE SEQUENCE</scope>
</reference>
<accession>A0A0F8WR82</accession>
<evidence type="ECO:0000313" key="1">
    <source>
        <dbReference type="EMBL" id="KKK59193.1"/>
    </source>
</evidence>
<name>A0A0F8WR82_9ZZZZ</name>
<dbReference type="EMBL" id="LAZR01063603">
    <property type="protein sequence ID" value="KKK59193.1"/>
    <property type="molecule type" value="Genomic_DNA"/>
</dbReference>
<dbReference type="AlphaFoldDB" id="A0A0F8WR82"/>
<comment type="caution">
    <text evidence="1">The sequence shown here is derived from an EMBL/GenBank/DDBJ whole genome shotgun (WGS) entry which is preliminary data.</text>
</comment>
<proteinExistence type="predicted"/>
<organism evidence="1">
    <name type="scientific">marine sediment metagenome</name>
    <dbReference type="NCBI Taxonomy" id="412755"/>
    <lineage>
        <taxon>unclassified sequences</taxon>
        <taxon>metagenomes</taxon>
        <taxon>ecological metagenomes</taxon>
    </lineage>
</organism>
<gene>
    <name evidence="1" type="ORF">LCGC14_3036850</name>
</gene>
<sequence>MFFSSNICFDYKEGDSNVINILISINKRLILKQAKKLWSKIKSPKRTAPKKTLR</sequence>
<protein>
    <submittedName>
        <fullName evidence="1">Uncharacterized protein</fullName>
    </submittedName>
</protein>